<dbReference type="RefSeq" id="WP_159667271.1">
    <property type="nucleotide sequence ID" value="NZ_JACMHY010000001.1"/>
</dbReference>
<evidence type="ECO:0000313" key="2">
    <source>
        <dbReference type="Proteomes" id="UP000517694"/>
    </source>
</evidence>
<protein>
    <submittedName>
        <fullName evidence="1">Uncharacterized protein</fullName>
    </submittedName>
</protein>
<reference evidence="1 2" key="1">
    <citation type="submission" date="2020-08" db="EMBL/GenBank/DDBJ databases">
        <title>Whole-Genome Sequence of French Clinical Streptomyces mexicanus Strain Q0842.</title>
        <authorList>
            <person name="Boxberger M."/>
            <person name="La Scola B."/>
        </authorList>
    </citation>
    <scope>NUCLEOTIDE SEQUENCE [LARGE SCALE GENOMIC DNA]</scope>
    <source>
        <strain evidence="1 2">Marseille-Q0842</strain>
    </source>
</reference>
<gene>
    <name evidence="1" type="ORF">H1R13_02255</name>
</gene>
<sequence length="82" mass="9656">MSVTEQYLLDLHRARRHGEPLPPAPGAHDWQVVRELRDERRFRAVLAGRPAHGRLRRGLRRRLGRRLGRWAHPRPRATRATC</sequence>
<dbReference type="Proteomes" id="UP000517694">
    <property type="component" value="Unassembled WGS sequence"/>
</dbReference>
<comment type="caution">
    <text evidence="1">The sequence shown here is derived from an EMBL/GenBank/DDBJ whole genome shotgun (WGS) entry which is preliminary data.</text>
</comment>
<accession>A0A7X1HVD0</accession>
<dbReference type="OrthoDB" id="4333273at2"/>
<proteinExistence type="predicted"/>
<organism evidence="1 2">
    <name type="scientific">Streptomyces mexicanus</name>
    <dbReference type="NCBI Taxonomy" id="178566"/>
    <lineage>
        <taxon>Bacteria</taxon>
        <taxon>Bacillati</taxon>
        <taxon>Actinomycetota</taxon>
        <taxon>Actinomycetes</taxon>
        <taxon>Kitasatosporales</taxon>
        <taxon>Streptomycetaceae</taxon>
        <taxon>Streptomyces</taxon>
    </lineage>
</organism>
<keyword evidence="2" id="KW-1185">Reference proteome</keyword>
<evidence type="ECO:0000313" key="1">
    <source>
        <dbReference type="EMBL" id="MBC2863854.1"/>
    </source>
</evidence>
<name>A0A7X1HVD0_9ACTN</name>
<dbReference type="EMBL" id="JACMHY010000001">
    <property type="protein sequence ID" value="MBC2863854.1"/>
    <property type="molecule type" value="Genomic_DNA"/>
</dbReference>
<dbReference type="AlphaFoldDB" id="A0A7X1HVD0"/>